<dbReference type="InterPro" id="IPR050288">
    <property type="entry name" value="Cellulose_deg_GH3"/>
</dbReference>
<evidence type="ECO:0000256" key="11">
    <source>
        <dbReference type="ARBA" id="ARBA00041276"/>
    </source>
</evidence>
<evidence type="ECO:0000256" key="4">
    <source>
        <dbReference type="ARBA" id="ARBA00012744"/>
    </source>
</evidence>
<evidence type="ECO:0000256" key="9">
    <source>
        <dbReference type="ARBA" id="ARBA00024983"/>
    </source>
</evidence>
<dbReference type="InterPro" id="IPR013783">
    <property type="entry name" value="Ig-like_fold"/>
</dbReference>
<dbReference type="InterPro" id="IPR036881">
    <property type="entry name" value="Glyco_hydro_3_C_sf"/>
</dbReference>
<evidence type="ECO:0000256" key="15">
    <source>
        <dbReference type="SAM" id="MobiDB-lite"/>
    </source>
</evidence>
<dbReference type="EC" id="3.2.1.21" evidence="4"/>
<evidence type="ECO:0000313" key="17">
    <source>
        <dbReference type="EMBL" id="CAK0863054.1"/>
    </source>
</evidence>
<evidence type="ECO:0000259" key="16">
    <source>
        <dbReference type="PROSITE" id="PS50948"/>
    </source>
</evidence>
<keyword evidence="6" id="KW-0732">Signal</keyword>
<keyword evidence="8 14" id="KW-0326">Glycosidase</keyword>
<reference evidence="17" key="1">
    <citation type="submission" date="2023-10" db="EMBL/GenBank/DDBJ databases">
        <authorList>
            <person name="Chen Y."/>
            <person name="Shah S."/>
            <person name="Dougan E. K."/>
            <person name="Thang M."/>
            <person name="Chan C."/>
        </authorList>
    </citation>
    <scope>NUCLEOTIDE SEQUENCE [LARGE SCALE GENOMIC DNA]</scope>
</reference>
<evidence type="ECO:0000256" key="13">
    <source>
        <dbReference type="ARBA" id="ARBA00041808"/>
    </source>
</evidence>
<comment type="catalytic activity">
    <reaction evidence="1">
        <text>Hydrolysis of terminal, non-reducing beta-D-glucosyl residues with release of beta-D-glucose.</text>
        <dbReference type="EC" id="3.2.1.21"/>
    </reaction>
</comment>
<feature type="region of interest" description="Disordered" evidence="15">
    <location>
        <begin position="1030"/>
        <end position="1059"/>
    </location>
</feature>
<dbReference type="InterPro" id="IPR003609">
    <property type="entry name" value="Pan_app"/>
</dbReference>
<dbReference type="SUPFAM" id="SSF52279">
    <property type="entry name" value="Beta-D-glucan exohydrolase, C-terminal domain"/>
    <property type="match status" value="1"/>
</dbReference>
<feature type="region of interest" description="Disordered" evidence="15">
    <location>
        <begin position="837"/>
        <end position="858"/>
    </location>
</feature>
<feature type="compositionally biased region" description="Basic and acidic residues" evidence="15">
    <location>
        <begin position="848"/>
        <end position="858"/>
    </location>
</feature>
<dbReference type="Pfam" id="PF00933">
    <property type="entry name" value="Glyco_hydro_3"/>
    <property type="match status" value="1"/>
</dbReference>
<name>A0ABN9USQ4_9DINO</name>
<dbReference type="Pfam" id="PF00024">
    <property type="entry name" value="PAN_1"/>
    <property type="match status" value="1"/>
</dbReference>
<dbReference type="InterPro" id="IPR036962">
    <property type="entry name" value="Glyco_hydro_3_N_sf"/>
</dbReference>
<dbReference type="PROSITE" id="PS00775">
    <property type="entry name" value="GLYCOSYL_HYDROL_F3"/>
    <property type="match status" value="1"/>
</dbReference>
<sequence>MLVDVLGDAEPVRAGARPLGPAGRLASALLAAAAAGAAAAAWHGPAAASARPEGAEALLSAAESSGRSCIQLPGVRLADGGKPLPAAEGNTTSEECAQRCQEDAHCAQVVYSSGNGGCYQFGKATEVLSTGEEASSDYTSIYCGSGKGLAELRRKEQIVWSEAKKRNHADVQSQWDDAEKRAREQLDGIELEGKLQFVMGSEGGLGYAGFLKLNEALEGALNVQMNDGPQGFNTYQAVLAGTSTQLPCLLAVAASFSPGTAWRYANVVAEEFVEKGSNNLLGPDIEVERAPLTGRSFETISGEDPYLGSQLVGPYVQAVQAKGVMSTVKHWLDNNQEIYRMTMTSEVSDRANQEIYMPPFKAAIEAGAASVMCAYNKVHKTHACENKKLLTKLLRKDLGFRGFVVSDWGATSDAVKSVEAGLDVEMPAGGSFTNLSKLVGEGTLSEDQIDSMATHVLAAMYFTGQFDGRFPEDKNTALGHVPAATEEHRQVALETIIDSAVLLKNKGSVLPLEGSEGKKIALIGKYCSEAFEADYAQGSVYAGGGSGFVNTTETVSILDGVKDVFGEGSEVTYSADASAGKGADVAVVCAAAHAEEGWDREDSLLPEAESLVKALRKQGGHKKIVVIAILPGAVTTEWVADADAVMVLFMPGEQVGVAVAKMLSGEAAPAGRLPVSFPEQDENRFTIDQYPGVCPEPDVWCDKMVANFSEGTLVGYRWNDAKGRPAAYPFGFGLAYTEFEYGSFEASCDKGRAVVSFKVSNAGGRSGTEVPQLYVSFKSLRPVLRQLRGFQKVDVPAGGDADVFFVLGEEDWSYYDEGKGRWISAVELGEKVTVSVGPAQVSSPAEPRGGDRPGPERAQRSRLYTLAAQTAAPLPLAFPAARCPCPSRPPSGGGLTDRTPLCLDEGVGVHWDAFAALLAQRSRPLLLSLGALGCAQAGKSVLLGELLGLDTACVHGAEPDARGRRSPLASPAHAPGVDLLRAEAAPLGWVADVHGCALGDPIWAALMSTLLAAASVVLLHVSPDDFVPEGGGPAAAATHASPPQAPAWRGTVRGGSKLP</sequence>
<dbReference type="Pfam" id="PF14310">
    <property type="entry name" value="Fn3-like"/>
    <property type="match status" value="1"/>
</dbReference>
<evidence type="ECO:0000256" key="5">
    <source>
        <dbReference type="ARBA" id="ARBA00022525"/>
    </source>
</evidence>
<keyword evidence="18" id="KW-1185">Reference proteome</keyword>
<evidence type="ECO:0000256" key="6">
    <source>
        <dbReference type="ARBA" id="ARBA00022729"/>
    </source>
</evidence>
<feature type="domain" description="Apple" evidence="16">
    <location>
        <begin position="69"/>
        <end position="143"/>
    </location>
</feature>
<evidence type="ECO:0000256" key="7">
    <source>
        <dbReference type="ARBA" id="ARBA00022801"/>
    </source>
</evidence>
<keyword evidence="7 14" id="KW-0378">Hydrolase</keyword>
<dbReference type="Proteomes" id="UP001189429">
    <property type="component" value="Unassembled WGS sequence"/>
</dbReference>
<dbReference type="InterPro" id="IPR019800">
    <property type="entry name" value="Glyco_hydro_3_AS"/>
</dbReference>
<evidence type="ECO:0000256" key="8">
    <source>
        <dbReference type="ARBA" id="ARBA00023295"/>
    </source>
</evidence>
<dbReference type="Gene3D" id="3.20.20.300">
    <property type="entry name" value="Glycoside hydrolase, family 3, N-terminal domain"/>
    <property type="match status" value="1"/>
</dbReference>
<comment type="similarity">
    <text evidence="3 14">Belongs to the glycosyl hydrolase 3 family.</text>
</comment>
<comment type="function">
    <text evidence="9">Beta-glucosidases are one of a number of cellulolytic enzymes involved in the degradation of cellulosic biomass. Catalyzes the last step releasing glucose from the inhibitory cellobiose.</text>
</comment>
<dbReference type="SMART" id="SM01217">
    <property type="entry name" value="Fn3_like"/>
    <property type="match status" value="1"/>
</dbReference>
<evidence type="ECO:0000256" key="14">
    <source>
        <dbReference type="RuleBase" id="RU361161"/>
    </source>
</evidence>
<dbReference type="InterPro" id="IPR001764">
    <property type="entry name" value="Glyco_hydro_3_N"/>
</dbReference>
<comment type="caution">
    <text evidence="17">The sequence shown here is derived from an EMBL/GenBank/DDBJ whole genome shotgun (WGS) entry which is preliminary data.</text>
</comment>
<proteinExistence type="inferred from homology"/>
<gene>
    <name evidence="17" type="ORF">PCOR1329_LOCUS51308</name>
</gene>
<dbReference type="Gene3D" id="3.40.50.1700">
    <property type="entry name" value="Glycoside hydrolase family 3 C-terminal domain"/>
    <property type="match status" value="1"/>
</dbReference>
<feature type="non-terminal residue" evidence="17">
    <location>
        <position position="1059"/>
    </location>
</feature>
<evidence type="ECO:0000313" key="18">
    <source>
        <dbReference type="Proteomes" id="UP001189429"/>
    </source>
</evidence>
<dbReference type="PROSITE" id="PS50948">
    <property type="entry name" value="PAN"/>
    <property type="match status" value="1"/>
</dbReference>
<dbReference type="Pfam" id="PF01915">
    <property type="entry name" value="Glyco_hydro_3_C"/>
    <property type="match status" value="1"/>
</dbReference>
<evidence type="ECO:0000256" key="2">
    <source>
        <dbReference type="ARBA" id="ARBA00004613"/>
    </source>
</evidence>
<dbReference type="InterPro" id="IPR017853">
    <property type="entry name" value="GH"/>
</dbReference>
<evidence type="ECO:0000256" key="3">
    <source>
        <dbReference type="ARBA" id="ARBA00005336"/>
    </source>
</evidence>
<dbReference type="PRINTS" id="PR00133">
    <property type="entry name" value="GLHYDRLASE3"/>
</dbReference>
<evidence type="ECO:0000256" key="10">
    <source>
        <dbReference type="ARBA" id="ARBA00039579"/>
    </source>
</evidence>
<keyword evidence="5" id="KW-0964">Secreted</keyword>
<dbReference type="InterPro" id="IPR026891">
    <property type="entry name" value="Fn3-like"/>
</dbReference>
<dbReference type="SUPFAM" id="SSF51445">
    <property type="entry name" value="(Trans)glycosidases"/>
    <property type="match status" value="1"/>
</dbReference>
<accession>A0ABN9USQ4</accession>
<evidence type="ECO:0000256" key="12">
    <source>
        <dbReference type="ARBA" id="ARBA00041601"/>
    </source>
</evidence>
<comment type="subcellular location">
    <subcellularLocation>
        <location evidence="2">Secreted</location>
    </subcellularLocation>
</comment>
<dbReference type="EMBL" id="CAUYUJ010016223">
    <property type="protein sequence ID" value="CAK0863054.1"/>
    <property type="molecule type" value="Genomic_DNA"/>
</dbReference>
<dbReference type="PANTHER" id="PTHR42715">
    <property type="entry name" value="BETA-GLUCOSIDASE"/>
    <property type="match status" value="1"/>
</dbReference>
<dbReference type="PANTHER" id="PTHR42715:SF12">
    <property type="entry name" value="BETA-GLUCOSIDASE G-RELATED"/>
    <property type="match status" value="1"/>
</dbReference>
<dbReference type="Gene3D" id="2.60.40.10">
    <property type="entry name" value="Immunoglobulins"/>
    <property type="match status" value="1"/>
</dbReference>
<evidence type="ECO:0000256" key="1">
    <source>
        <dbReference type="ARBA" id="ARBA00000448"/>
    </source>
</evidence>
<dbReference type="InterPro" id="IPR002772">
    <property type="entry name" value="Glyco_hydro_3_C"/>
</dbReference>
<protein>
    <recommendedName>
        <fullName evidence="10">Probable beta-glucosidase G</fullName>
        <ecNumber evidence="4">3.2.1.21</ecNumber>
    </recommendedName>
    <alternativeName>
        <fullName evidence="11">Beta-D-glucoside glucohydrolase G</fullName>
    </alternativeName>
    <alternativeName>
        <fullName evidence="12">Cellobiase G</fullName>
    </alternativeName>
    <alternativeName>
        <fullName evidence="13">Gentiobiase G</fullName>
    </alternativeName>
</protein>
<organism evidence="17 18">
    <name type="scientific">Prorocentrum cordatum</name>
    <dbReference type="NCBI Taxonomy" id="2364126"/>
    <lineage>
        <taxon>Eukaryota</taxon>
        <taxon>Sar</taxon>
        <taxon>Alveolata</taxon>
        <taxon>Dinophyceae</taxon>
        <taxon>Prorocentrales</taxon>
        <taxon>Prorocentraceae</taxon>
        <taxon>Prorocentrum</taxon>
    </lineage>
</organism>